<feature type="domain" description="DNA-directed DNA polymerase family B mitochondria/virus" evidence="9">
    <location>
        <begin position="1"/>
        <end position="144"/>
    </location>
</feature>
<accession>X1HZ52</accession>
<feature type="non-terminal residue" evidence="10">
    <location>
        <position position="1"/>
    </location>
</feature>
<dbReference type="AlphaFoldDB" id="X1HZ52"/>
<dbReference type="GO" id="GO:0006260">
    <property type="term" value="P:DNA replication"/>
    <property type="evidence" value="ECO:0007669"/>
    <property type="project" value="UniProtKB-KW"/>
</dbReference>
<evidence type="ECO:0000259" key="9">
    <source>
        <dbReference type="Pfam" id="PF03175"/>
    </source>
</evidence>
<keyword evidence="4" id="KW-0548">Nucleotidyltransferase</keyword>
<evidence type="ECO:0000256" key="1">
    <source>
        <dbReference type="ARBA" id="ARBA00005755"/>
    </source>
</evidence>
<dbReference type="EMBL" id="BARU01027599">
    <property type="protein sequence ID" value="GAH75426.1"/>
    <property type="molecule type" value="Genomic_DNA"/>
</dbReference>
<keyword evidence="5" id="KW-0235">DNA replication</keyword>
<protein>
    <recommendedName>
        <fullName evidence="2">DNA-directed DNA polymerase</fullName>
        <ecNumber evidence="2">2.7.7.7</ecNumber>
    </recommendedName>
</protein>
<dbReference type="PROSITE" id="PS00116">
    <property type="entry name" value="DNA_POLYMERASE_B"/>
    <property type="match status" value="1"/>
</dbReference>
<evidence type="ECO:0000313" key="10">
    <source>
        <dbReference type="EMBL" id="GAH75426.1"/>
    </source>
</evidence>
<dbReference type="PANTHER" id="PTHR33568">
    <property type="entry name" value="DNA POLYMERASE"/>
    <property type="match status" value="1"/>
</dbReference>
<evidence type="ECO:0000256" key="4">
    <source>
        <dbReference type="ARBA" id="ARBA00022695"/>
    </source>
</evidence>
<keyword evidence="7" id="KW-0238">DNA-binding</keyword>
<dbReference type="PANTHER" id="PTHR33568:SF3">
    <property type="entry name" value="DNA-DIRECTED DNA POLYMERASE"/>
    <property type="match status" value="1"/>
</dbReference>
<gene>
    <name evidence="10" type="ORF">S03H2_44169</name>
</gene>
<evidence type="ECO:0000256" key="2">
    <source>
        <dbReference type="ARBA" id="ARBA00012417"/>
    </source>
</evidence>
<dbReference type="EC" id="2.7.7.7" evidence="2"/>
<dbReference type="Gene3D" id="3.90.1600.10">
    <property type="entry name" value="Palm domain of DNA polymerase"/>
    <property type="match status" value="1"/>
</dbReference>
<evidence type="ECO:0000256" key="3">
    <source>
        <dbReference type="ARBA" id="ARBA00022679"/>
    </source>
</evidence>
<keyword evidence="6" id="KW-0239">DNA-directed DNA polymerase</keyword>
<evidence type="ECO:0000256" key="8">
    <source>
        <dbReference type="ARBA" id="ARBA00049244"/>
    </source>
</evidence>
<comment type="catalytic activity">
    <reaction evidence="8">
        <text>DNA(n) + a 2'-deoxyribonucleoside 5'-triphosphate = DNA(n+1) + diphosphate</text>
        <dbReference type="Rhea" id="RHEA:22508"/>
        <dbReference type="Rhea" id="RHEA-COMP:17339"/>
        <dbReference type="Rhea" id="RHEA-COMP:17340"/>
        <dbReference type="ChEBI" id="CHEBI:33019"/>
        <dbReference type="ChEBI" id="CHEBI:61560"/>
        <dbReference type="ChEBI" id="CHEBI:173112"/>
        <dbReference type="EC" id="2.7.7.7"/>
    </reaction>
</comment>
<comment type="caution">
    <text evidence="10">The sequence shown here is derived from an EMBL/GenBank/DDBJ whole genome shotgun (WGS) entry which is preliminary data.</text>
</comment>
<dbReference type="GO" id="GO:0003887">
    <property type="term" value="F:DNA-directed DNA polymerase activity"/>
    <property type="evidence" value="ECO:0007669"/>
    <property type="project" value="UniProtKB-KW"/>
</dbReference>
<reference evidence="10" key="1">
    <citation type="journal article" date="2014" name="Front. Microbiol.">
        <title>High frequency of phylogenetically diverse reductive dehalogenase-homologous genes in deep subseafloor sedimentary metagenomes.</title>
        <authorList>
            <person name="Kawai M."/>
            <person name="Futagami T."/>
            <person name="Toyoda A."/>
            <person name="Takaki Y."/>
            <person name="Nishi S."/>
            <person name="Hori S."/>
            <person name="Arai W."/>
            <person name="Tsubouchi T."/>
            <person name="Morono Y."/>
            <person name="Uchiyama I."/>
            <person name="Ito T."/>
            <person name="Fujiyama A."/>
            <person name="Inagaki F."/>
            <person name="Takami H."/>
        </authorList>
    </citation>
    <scope>NUCLEOTIDE SEQUENCE</scope>
    <source>
        <strain evidence="10">Expedition CK06-06</strain>
    </source>
</reference>
<dbReference type="Pfam" id="PF03175">
    <property type="entry name" value="DNA_pol_B_2"/>
    <property type="match status" value="1"/>
</dbReference>
<organism evidence="10">
    <name type="scientific">marine sediment metagenome</name>
    <dbReference type="NCBI Taxonomy" id="412755"/>
    <lineage>
        <taxon>unclassified sequences</taxon>
        <taxon>metagenomes</taxon>
        <taxon>ecological metagenomes</taxon>
    </lineage>
</organism>
<dbReference type="InterPro" id="IPR017964">
    <property type="entry name" value="DNA-dir_DNA_pol_B_CS"/>
</dbReference>
<feature type="non-terminal residue" evidence="10">
    <location>
        <position position="269"/>
    </location>
</feature>
<name>X1HZ52_9ZZZZ</name>
<evidence type="ECO:0000256" key="6">
    <source>
        <dbReference type="ARBA" id="ARBA00022932"/>
    </source>
</evidence>
<dbReference type="Gene3D" id="1.10.287.690">
    <property type="entry name" value="Helix hairpin bin"/>
    <property type="match status" value="1"/>
</dbReference>
<dbReference type="SUPFAM" id="SSF56672">
    <property type="entry name" value="DNA/RNA polymerases"/>
    <property type="match status" value="1"/>
</dbReference>
<dbReference type="GO" id="GO:0000166">
    <property type="term" value="F:nucleotide binding"/>
    <property type="evidence" value="ECO:0007669"/>
    <property type="project" value="InterPro"/>
</dbReference>
<evidence type="ECO:0000256" key="5">
    <source>
        <dbReference type="ARBA" id="ARBA00022705"/>
    </source>
</evidence>
<dbReference type="InterPro" id="IPR043502">
    <property type="entry name" value="DNA/RNA_pol_sf"/>
</dbReference>
<dbReference type="InterPro" id="IPR004868">
    <property type="entry name" value="DNA-dir_DNA_pol_B_mt/vir"/>
</dbReference>
<proteinExistence type="inferred from homology"/>
<keyword evidence="3" id="KW-0808">Transferase</keyword>
<comment type="similarity">
    <text evidence="1">Belongs to the DNA polymerase type-B family.</text>
</comment>
<dbReference type="InterPro" id="IPR023211">
    <property type="entry name" value="DNA_pol_palm_dom_sf"/>
</dbReference>
<dbReference type="GO" id="GO:0003677">
    <property type="term" value="F:DNA binding"/>
    <property type="evidence" value="ECO:0007669"/>
    <property type="project" value="UniProtKB-KW"/>
</dbReference>
<evidence type="ECO:0000256" key="7">
    <source>
        <dbReference type="ARBA" id="ARBA00023125"/>
    </source>
</evidence>
<sequence>DVNSLYPYVMATNPYPCKYQEKLQGIDGKTLQRALISQSATAKVLIDTDEPAYAVRRSRTIFPIGRFWVTLTTPELLYALEHNHIVKIDSVVFYEQADLFSGYVNRFYKMRQEFKSAGVKSYDTFCKYMLNSLYGKFGQKADIWTKIGDCPDEPDRIEILFTVGEKGVKQLRYLLGEIFISDGYEESYNSFPAIAAHVAAYGRMHLYNLMQITGMGNYYYCDTDSLIVNEVGLCNLQNQIDENKLGSLKIDESGQSLTVRGLKDYTTEA</sequence>